<feature type="compositionally biased region" description="Polar residues" evidence="2">
    <location>
        <begin position="159"/>
        <end position="178"/>
    </location>
</feature>
<name>A0A484NKG5_9ASTE</name>
<feature type="compositionally biased region" description="Low complexity" evidence="2">
    <location>
        <begin position="686"/>
        <end position="702"/>
    </location>
</feature>
<dbReference type="PANTHER" id="PTHR45615">
    <property type="entry name" value="MYOSIN HEAVY CHAIN, NON-MUSCLE"/>
    <property type="match status" value="1"/>
</dbReference>
<dbReference type="Gene3D" id="1.10.287.1490">
    <property type="match status" value="1"/>
</dbReference>
<gene>
    <name evidence="3" type="ORF">CCAM_LOCUS42652</name>
</gene>
<evidence type="ECO:0000256" key="1">
    <source>
        <dbReference type="SAM" id="Coils"/>
    </source>
</evidence>
<feature type="compositionally biased region" description="Polar residues" evidence="2">
    <location>
        <begin position="277"/>
        <end position="290"/>
    </location>
</feature>
<proteinExistence type="predicted"/>
<keyword evidence="1" id="KW-0175">Coiled coil</keyword>
<feature type="compositionally biased region" description="Basic and acidic residues" evidence="2">
    <location>
        <begin position="296"/>
        <end position="350"/>
    </location>
</feature>
<feature type="region of interest" description="Disordered" evidence="2">
    <location>
        <begin position="154"/>
        <end position="247"/>
    </location>
</feature>
<feature type="region of interest" description="Disordered" evidence="2">
    <location>
        <begin position="680"/>
        <end position="761"/>
    </location>
</feature>
<feature type="compositionally biased region" description="Low complexity" evidence="2">
    <location>
        <begin position="225"/>
        <end position="237"/>
    </location>
</feature>
<dbReference type="AlphaFoldDB" id="A0A484NKG5"/>
<feature type="coiled-coil region" evidence="1">
    <location>
        <begin position="468"/>
        <end position="639"/>
    </location>
</feature>
<sequence length="790" mass="87646">MHYHSVENGFRLPLHGLLRDLCLHFGFAPGQLTANAHKYIASYILRCCALDKTPKLDEFLLLFSIGGFPFYSLYPHNHFPIFEKVELKIDRWSLKYFVIEFPAHSPIDLPGVVLRHSISRTKFATADLAEGVYNALREMGGLISHHSLQDAKLYKKAESNPSASSPGNRPQGGSTTLVVRNPDTALNVVPISAIPGLRRPTPSQKRPREGVSDDDFLPKKNKGDSTSVSPSPLSNSSGTQNATPAATSGVLELSHPDRLDCEEEEPRDQSALRKPITQPQTEASGSSPHAVTTPHIMDEEGMKQKEPESSPTAEREVEVQTETEISHPEENEAGEQRDAEVSPEVRKEAEAQQTQEEQLEPEERHPATASPAVSLPIRRKFTPQTYPVFTESWADFSRGLRSLQASHWTIQANLERMRESVQGPAIPQARPDLLALNALHLMEQAQQSLLTLTEEGGASGNYRAVVLLRERELAARALQQKVDSLEQQVQILQGENARLKADGSMELEAERSKVQSLQEQIANYQKETQDLEVQFNRLRAQISILESRVSTSENQTRSLKAELVERESRISELENSLQEAKYEGSRLNELALKHMEARRLTLEKLKEERQAASELRSKMEDQEKAIAAHQEEVATLVARAGALYEEGKFDMQQCIYGALLSGLLENRTLDDFISYYGEENNPHLPPQASGSVPPGPSVLPNSARAEVSPGCPGTSRPQKRRNPHSGASRLVSGVRPSSQGSPSPQQLYGQPPEEWGDYDMGGNRLPFIRILEGRNLPGSTSSCRITGDRP</sequence>
<evidence type="ECO:0000313" key="4">
    <source>
        <dbReference type="Proteomes" id="UP000595140"/>
    </source>
</evidence>
<feature type="compositionally biased region" description="Low complexity" evidence="2">
    <location>
        <begin position="732"/>
        <end position="752"/>
    </location>
</feature>
<evidence type="ECO:0000313" key="3">
    <source>
        <dbReference type="EMBL" id="VFR00877.1"/>
    </source>
</evidence>
<accession>A0A484NKG5</accession>
<dbReference type="OrthoDB" id="671678at2759"/>
<feature type="compositionally biased region" description="Basic and acidic residues" evidence="2">
    <location>
        <begin position="206"/>
        <end position="223"/>
    </location>
</feature>
<protein>
    <submittedName>
        <fullName evidence="3">Uncharacterized protein</fullName>
    </submittedName>
</protein>
<reference evidence="3 4" key="1">
    <citation type="submission" date="2018-04" db="EMBL/GenBank/DDBJ databases">
        <authorList>
            <person name="Vogel A."/>
        </authorList>
    </citation>
    <scope>NUCLEOTIDE SEQUENCE [LARGE SCALE GENOMIC DNA]</scope>
</reference>
<evidence type="ECO:0000256" key="2">
    <source>
        <dbReference type="SAM" id="MobiDB-lite"/>
    </source>
</evidence>
<organism evidence="3 4">
    <name type="scientific">Cuscuta campestris</name>
    <dbReference type="NCBI Taxonomy" id="132261"/>
    <lineage>
        <taxon>Eukaryota</taxon>
        <taxon>Viridiplantae</taxon>
        <taxon>Streptophyta</taxon>
        <taxon>Embryophyta</taxon>
        <taxon>Tracheophyta</taxon>
        <taxon>Spermatophyta</taxon>
        <taxon>Magnoliopsida</taxon>
        <taxon>eudicotyledons</taxon>
        <taxon>Gunneridae</taxon>
        <taxon>Pentapetalae</taxon>
        <taxon>asterids</taxon>
        <taxon>lamiids</taxon>
        <taxon>Solanales</taxon>
        <taxon>Convolvulaceae</taxon>
        <taxon>Cuscuteae</taxon>
        <taxon>Cuscuta</taxon>
        <taxon>Cuscuta subgen. Grammica</taxon>
        <taxon>Cuscuta sect. Cleistogrammica</taxon>
    </lineage>
</organism>
<dbReference type="EMBL" id="OOIL02006718">
    <property type="protein sequence ID" value="VFR00877.1"/>
    <property type="molecule type" value="Genomic_DNA"/>
</dbReference>
<feature type="region of interest" description="Disordered" evidence="2">
    <location>
        <begin position="259"/>
        <end position="375"/>
    </location>
</feature>
<dbReference type="PANTHER" id="PTHR45615:SF80">
    <property type="entry name" value="GRIP DOMAIN-CONTAINING PROTEIN"/>
    <property type="match status" value="1"/>
</dbReference>
<dbReference type="Proteomes" id="UP000595140">
    <property type="component" value="Unassembled WGS sequence"/>
</dbReference>
<keyword evidence="4" id="KW-1185">Reference proteome</keyword>